<dbReference type="AlphaFoldDB" id="A0A8J3TWQ2"/>
<evidence type="ECO:0000256" key="2">
    <source>
        <dbReference type="ARBA" id="ARBA00023315"/>
    </source>
</evidence>
<evidence type="ECO:0000259" key="3">
    <source>
        <dbReference type="PROSITE" id="PS51186"/>
    </source>
</evidence>
<dbReference type="EMBL" id="BOOO01000041">
    <property type="protein sequence ID" value="GII33662.1"/>
    <property type="molecule type" value="Genomic_DNA"/>
</dbReference>
<name>A0A8J3TWQ2_9ACTN</name>
<dbReference type="InterPro" id="IPR050832">
    <property type="entry name" value="Bact_Acetyltransf"/>
</dbReference>
<dbReference type="PANTHER" id="PTHR43877">
    <property type="entry name" value="AMINOALKYLPHOSPHONATE N-ACETYLTRANSFERASE-RELATED-RELATED"/>
    <property type="match status" value="1"/>
</dbReference>
<dbReference type="InterPro" id="IPR016181">
    <property type="entry name" value="Acyl_CoA_acyltransferase"/>
</dbReference>
<dbReference type="SUPFAM" id="SSF55729">
    <property type="entry name" value="Acyl-CoA N-acyltransferases (Nat)"/>
    <property type="match status" value="1"/>
</dbReference>
<dbReference type="Gene3D" id="3.40.630.30">
    <property type="match status" value="1"/>
</dbReference>
<dbReference type="InterPro" id="IPR000182">
    <property type="entry name" value="GNAT_dom"/>
</dbReference>
<accession>A0A8J3TWQ2</accession>
<proteinExistence type="predicted"/>
<keyword evidence="1" id="KW-0808">Transferase</keyword>
<comment type="caution">
    <text evidence="4">The sequence shown here is derived from an EMBL/GenBank/DDBJ whole genome shotgun (WGS) entry which is preliminary data.</text>
</comment>
<feature type="domain" description="N-acetyltransferase" evidence="3">
    <location>
        <begin position="140"/>
        <end position="271"/>
    </location>
</feature>
<organism evidence="4 5">
    <name type="scientific">Planotetraspora mira</name>
    <dbReference type="NCBI Taxonomy" id="58121"/>
    <lineage>
        <taxon>Bacteria</taxon>
        <taxon>Bacillati</taxon>
        <taxon>Actinomycetota</taxon>
        <taxon>Actinomycetes</taxon>
        <taxon>Streptosporangiales</taxon>
        <taxon>Streptosporangiaceae</taxon>
        <taxon>Planotetraspora</taxon>
    </lineage>
</organism>
<keyword evidence="5" id="KW-1185">Reference proteome</keyword>
<evidence type="ECO:0000313" key="5">
    <source>
        <dbReference type="Proteomes" id="UP000650628"/>
    </source>
</evidence>
<dbReference type="Proteomes" id="UP000650628">
    <property type="component" value="Unassembled WGS sequence"/>
</dbReference>
<protein>
    <submittedName>
        <fullName evidence="4">Putative acetyltransferase</fullName>
    </submittedName>
</protein>
<gene>
    <name evidence="4" type="ORF">Pmi06nite_71040</name>
</gene>
<dbReference type="PROSITE" id="PS51186">
    <property type="entry name" value="GNAT"/>
    <property type="match status" value="1"/>
</dbReference>
<evidence type="ECO:0000313" key="4">
    <source>
        <dbReference type="EMBL" id="GII33662.1"/>
    </source>
</evidence>
<reference evidence="4 5" key="1">
    <citation type="submission" date="2021-01" db="EMBL/GenBank/DDBJ databases">
        <title>Whole genome shotgun sequence of Planotetraspora mira NBRC 15435.</title>
        <authorList>
            <person name="Komaki H."/>
            <person name="Tamura T."/>
        </authorList>
    </citation>
    <scope>NUCLEOTIDE SEQUENCE [LARGE SCALE GENOMIC DNA]</scope>
    <source>
        <strain evidence="4 5">NBRC 15435</strain>
    </source>
</reference>
<dbReference type="CDD" id="cd04301">
    <property type="entry name" value="NAT_SF"/>
    <property type="match status" value="1"/>
</dbReference>
<dbReference type="InterPro" id="IPR013653">
    <property type="entry name" value="GCN5-like_dom"/>
</dbReference>
<keyword evidence="2" id="KW-0012">Acyltransferase</keyword>
<sequence>MNWTFTADAEEYAAAAEPWLLRDPVRNTVPLTVLRGLRSGQFAEDPLMGWLADDDSVAGAVSHTPPYPLLLGCVPPESLPSLAAGLIELDRAIPGVSGPLALVEAFAREWWRPEVGRRSERLYRLGSLAPCTVPGKPRTAVASDLPEATRWFVAFQNEAEVDVEADPTPVVSARINREELIWWEDGDRPVALAAVSSPIAGMSRVGPVYTPPELRRRGYGSAVTHAVTHKALDDGAAEVLLFTDLDNPTSNSIYQSLGYRPVEDYASIRFG</sequence>
<evidence type="ECO:0000256" key="1">
    <source>
        <dbReference type="ARBA" id="ARBA00022679"/>
    </source>
</evidence>
<dbReference type="GO" id="GO:0016747">
    <property type="term" value="F:acyltransferase activity, transferring groups other than amino-acyl groups"/>
    <property type="evidence" value="ECO:0007669"/>
    <property type="project" value="InterPro"/>
</dbReference>
<dbReference type="Pfam" id="PF08445">
    <property type="entry name" value="FR47"/>
    <property type="match status" value="1"/>
</dbReference>
<dbReference type="RefSeq" id="WP_203957484.1">
    <property type="nucleotide sequence ID" value="NZ_BOOO01000041.1"/>
</dbReference>